<keyword evidence="6 7" id="KW-0067">ATP-binding</keyword>
<keyword evidence="7 8" id="KW-0573">Peptidoglycan synthesis</keyword>
<dbReference type="OrthoDB" id="9809796at2"/>
<keyword evidence="7 8" id="KW-0132">Cell division</keyword>
<dbReference type="InterPro" id="IPR036565">
    <property type="entry name" value="Mur-like_cat_sf"/>
</dbReference>
<evidence type="ECO:0000313" key="12">
    <source>
        <dbReference type="Proteomes" id="UP000198122"/>
    </source>
</evidence>
<comment type="function">
    <text evidence="7 8">Cell wall formation. Catalyzes the addition of glutamate to the nucleotide precursor UDP-N-acetylmuramoyl-L-alanine (UMA).</text>
</comment>
<dbReference type="Pfam" id="PF02875">
    <property type="entry name" value="Mur_ligase_C"/>
    <property type="match status" value="1"/>
</dbReference>
<evidence type="ECO:0000256" key="6">
    <source>
        <dbReference type="ARBA" id="ARBA00022840"/>
    </source>
</evidence>
<dbReference type="GO" id="GO:0008764">
    <property type="term" value="F:UDP-N-acetylmuramoylalanine-D-glutamate ligase activity"/>
    <property type="evidence" value="ECO:0007669"/>
    <property type="project" value="UniProtKB-UniRule"/>
</dbReference>
<evidence type="ECO:0000259" key="10">
    <source>
        <dbReference type="Pfam" id="PF08245"/>
    </source>
</evidence>
<evidence type="ECO:0000256" key="8">
    <source>
        <dbReference type="RuleBase" id="RU003664"/>
    </source>
</evidence>
<dbReference type="PANTHER" id="PTHR43692:SF1">
    <property type="entry name" value="UDP-N-ACETYLMURAMOYLALANINE--D-GLUTAMATE LIGASE"/>
    <property type="match status" value="1"/>
</dbReference>
<keyword evidence="12" id="KW-1185">Reference proteome</keyword>
<dbReference type="AlphaFoldDB" id="A0A212T542"/>
<comment type="pathway">
    <text evidence="2 7 8">Cell wall biogenesis; peptidoglycan biosynthesis.</text>
</comment>
<dbReference type="GO" id="GO:0051301">
    <property type="term" value="P:cell division"/>
    <property type="evidence" value="ECO:0007669"/>
    <property type="project" value="UniProtKB-KW"/>
</dbReference>
<dbReference type="InterPro" id="IPR036615">
    <property type="entry name" value="Mur_ligase_C_dom_sf"/>
</dbReference>
<keyword evidence="3 7" id="KW-0963">Cytoplasm</keyword>
<dbReference type="PANTHER" id="PTHR43692">
    <property type="entry name" value="UDP-N-ACETYLMURAMOYLALANINE--D-GLUTAMATE LIGASE"/>
    <property type="match status" value="1"/>
</dbReference>
<dbReference type="EC" id="6.3.2.9" evidence="7 8"/>
<dbReference type="GO" id="GO:0005737">
    <property type="term" value="C:cytoplasm"/>
    <property type="evidence" value="ECO:0007669"/>
    <property type="project" value="UniProtKB-SubCell"/>
</dbReference>
<dbReference type="RefSeq" id="WP_088817399.1">
    <property type="nucleotide sequence ID" value="NZ_FYEZ01000001.1"/>
</dbReference>
<dbReference type="Proteomes" id="UP000198122">
    <property type="component" value="Unassembled WGS sequence"/>
</dbReference>
<organism evidence="11 12">
    <name type="scientific">Kytococcus aerolatus</name>
    <dbReference type="NCBI Taxonomy" id="592308"/>
    <lineage>
        <taxon>Bacteria</taxon>
        <taxon>Bacillati</taxon>
        <taxon>Actinomycetota</taxon>
        <taxon>Actinomycetes</taxon>
        <taxon>Micrococcales</taxon>
        <taxon>Kytococcaceae</taxon>
        <taxon>Kytococcus</taxon>
    </lineage>
</organism>
<dbReference type="SUPFAM" id="SSF53244">
    <property type="entry name" value="MurD-like peptide ligases, peptide-binding domain"/>
    <property type="match status" value="1"/>
</dbReference>
<feature type="domain" description="Mur ligase C-terminal" evidence="9">
    <location>
        <begin position="369"/>
        <end position="488"/>
    </location>
</feature>
<dbReference type="InterPro" id="IPR005762">
    <property type="entry name" value="MurD"/>
</dbReference>
<dbReference type="Gene3D" id="3.90.190.20">
    <property type="entry name" value="Mur ligase, C-terminal domain"/>
    <property type="match status" value="1"/>
</dbReference>
<feature type="binding site" evidence="7">
    <location>
        <begin position="160"/>
        <end position="166"/>
    </location>
    <ligand>
        <name>ATP</name>
        <dbReference type="ChEBI" id="CHEBI:30616"/>
    </ligand>
</feature>
<keyword evidence="4 7" id="KW-0436">Ligase</keyword>
<dbReference type="Pfam" id="PF08245">
    <property type="entry name" value="Mur_ligase_M"/>
    <property type="match status" value="1"/>
</dbReference>
<evidence type="ECO:0000259" key="9">
    <source>
        <dbReference type="Pfam" id="PF02875"/>
    </source>
</evidence>
<dbReference type="Gene3D" id="3.40.1190.10">
    <property type="entry name" value="Mur-like, catalytic domain"/>
    <property type="match status" value="1"/>
</dbReference>
<dbReference type="GO" id="GO:0005524">
    <property type="term" value="F:ATP binding"/>
    <property type="evidence" value="ECO:0007669"/>
    <property type="project" value="UniProtKB-UniRule"/>
</dbReference>
<dbReference type="Gene3D" id="3.40.50.720">
    <property type="entry name" value="NAD(P)-binding Rossmann-like Domain"/>
    <property type="match status" value="1"/>
</dbReference>
<keyword evidence="5 7" id="KW-0547">Nucleotide-binding</keyword>
<dbReference type="HAMAP" id="MF_00639">
    <property type="entry name" value="MurD"/>
    <property type="match status" value="1"/>
</dbReference>
<accession>A0A212T542</accession>
<dbReference type="GO" id="GO:0071555">
    <property type="term" value="P:cell wall organization"/>
    <property type="evidence" value="ECO:0007669"/>
    <property type="project" value="UniProtKB-KW"/>
</dbReference>
<protein>
    <recommendedName>
        <fullName evidence="7 8">UDP-N-acetylmuramoylalanine--D-glutamate ligase</fullName>
        <ecNumber evidence="7 8">6.3.2.9</ecNumber>
    </recommendedName>
    <alternativeName>
        <fullName evidence="7">D-glutamic acid-adding enzyme</fullName>
    </alternativeName>
    <alternativeName>
        <fullName evidence="7">UDP-N-acetylmuramoyl-L-alanyl-D-glutamate synthetase</fullName>
    </alternativeName>
</protein>
<evidence type="ECO:0000313" key="11">
    <source>
        <dbReference type="EMBL" id="SNC60941.1"/>
    </source>
</evidence>
<gene>
    <name evidence="7" type="primary">murD</name>
    <name evidence="11" type="ORF">SAMN05445756_0381</name>
</gene>
<sequence length="520" mass="54425">MPALEPIESSFEVPEPREGSLTCREADWSGLRVLVLGLGVSGFAAADGLLEQDAVVRVVERQEPQEGSELEERARLLDILGADLLTGAEGAAWFEADGERAAELLAEHGTELLVTSPGLPPSSALLTAAREGGVPVWSEVELAWRLRPREGAAPWLCVTGTNGKTTVVRMLVAMLEAHGERAVAAGNVGKPVMEAVLDPTPWGAVVVELSSFQLHHTWTVSPQASVVLNIAADHVDWHGSIEHYAGDKGRIHHNAQVAAVYNIDDPVTRRLVEQADVVEGCRAIGFGLGAPGLSELGLVEDVLADRAFVEDRAHAAAELGGLADLTREGLAPAPHLVANALAAAALARAHGVSPAAVRAGLRAFRADPHRMEPVLRDRGIAWVDDSKATNPHAAAAAMGSAESIVWVAGGDLKGAEVDELVAGVAGRLRAVALLGKDAEVLAAALARHAPDVPVDRITTTEPETAMREAVAAAAGHARPGDVVLLSPAAASIDMFGSYGRRGELFAAEVRRLHEDPPADA</sequence>
<evidence type="ECO:0000256" key="4">
    <source>
        <dbReference type="ARBA" id="ARBA00022598"/>
    </source>
</evidence>
<reference evidence="11 12" key="1">
    <citation type="submission" date="2017-06" db="EMBL/GenBank/DDBJ databases">
        <authorList>
            <person name="Kim H.J."/>
            <person name="Triplett B.A."/>
        </authorList>
    </citation>
    <scope>NUCLEOTIDE SEQUENCE [LARGE SCALE GENOMIC DNA]</scope>
    <source>
        <strain evidence="11 12">DSM 22179</strain>
    </source>
</reference>
<dbReference type="GO" id="GO:0009252">
    <property type="term" value="P:peptidoglycan biosynthetic process"/>
    <property type="evidence" value="ECO:0007669"/>
    <property type="project" value="UniProtKB-UniRule"/>
</dbReference>
<dbReference type="SUPFAM" id="SSF51984">
    <property type="entry name" value="MurCD N-terminal domain"/>
    <property type="match status" value="1"/>
</dbReference>
<comment type="similarity">
    <text evidence="7">Belongs to the MurCDEF family.</text>
</comment>
<feature type="domain" description="Mur ligase central" evidence="10">
    <location>
        <begin position="158"/>
        <end position="346"/>
    </location>
</feature>
<dbReference type="GO" id="GO:0008360">
    <property type="term" value="P:regulation of cell shape"/>
    <property type="evidence" value="ECO:0007669"/>
    <property type="project" value="UniProtKB-KW"/>
</dbReference>
<keyword evidence="7 8" id="KW-0133">Cell shape</keyword>
<keyword evidence="7 8" id="KW-0131">Cell cycle</keyword>
<evidence type="ECO:0000256" key="2">
    <source>
        <dbReference type="ARBA" id="ARBA00004752"/>
    </source>
</evidence>
<dbReference type="NCBIfam" id="TIGR01087">
    <property type="entry name" value="murD"/>
    <property type="match status" value="1"/>
</dbReference>
<dbReference type="InterPro" id="IPR013221">
    <property type="entry name" value="Mur_ligase_cen"/>
</dbReference>
<dbReference type="EMBL" id="FYEZ01000001">
    <property type="protein sequence ID" value="SNC60941.1"/>
    <property type="molecule type" value="Genomic_DNA"/>
</dbReference>
<evidence type="ECO:0000256" key="7">
    <source>
        <dbReference type="HAMAP-Rule" id="MF_00639"/>
    </source>
</evidence>
<comment type="subcellular location">
    <subcellularLocation>
        <location evidence="1 7 8">Cytoplasm</location>
    </subcellularLocation>
</comment>
<name>A0A212T542_9MICO</name>
<keyword evidence="7 8" id="KW-0961">Cell wall biogenesis/degradation</keyword>
<dbReference type="SUPFAM" id="SSF53623">
    <property type="entry name" value="MurD-like peptide ligases, catalytic domain"/>
    <property type="match status" value="1"/>
</dbReference>
<comment type="catalytic activity">
    <reaction evidence="7 8">
        <text>UDP-N-acetyl-alpha-D-muramoyl-L-alanine + D-glutamate + ATP = UDP-N-acetyl-alpha-D-muramoyl-L-alanyl-D-glutamate + ADP + phosphate + H(+)</text>
        <dbReference type="Rhea" id="RHEA:16429"/>
        <dbReference type="ChEBI" id="CHEBI:15378"/>
        <dbReference type="ChEBI" id="CHEBI:29986"/>
        <dbReference type="ChEBI" id="CHEBI:30616"/>
        <dbReference type="ChEBI" id="CHEBI:43474"/>
        <dbReference type="ChEBI" id="CHEBI:83898"/>
        <dbReference type="ChEBI" id="CHEBI:83900"/>
        <dbReference type="ChEBI" id="CHEBI:456216"/>
        <dbReference type="EC" id="6.3.2.9"/>
    </reaction>
</comment>
<evidence type="ECO:0000256" key="3">
    <source>
        <dbReference type="ARBA" id="ARBA00022490"/>
    </source>
</evidence>
<dbReference type="InterPro" id="IPR004101">
    <property type="entry name" value="Mur_ligase_C"/>
</dbReference>
<evidence type="ECO:0000256" key="1">
    <source>
        <dbReference type="ARBA" id="ARBA00004496"/>
    </source>
</evidence>
<proteinExistence type="inferred from homology"/>
<evidence type="ECO:0000256" key="5">
    <source>
        <dbReference type="ARBA" id="ARBA00022741"/>
    </source>
</evidence>
<dbReference type="UniPathway" id="UPA00219"/>